<reference evidence="1 2" key="3">
    <citation type="journal article" date="2022" name="Microbiol. Spectr.">
        <title>Folding features and dynamics of 3D genome architecture in plant fungal pathogens.</title>
        <authorList>
            <person name="Xia C."/>
        </authorList>
    </citation>
    <scope>NUCLEOTIDE SEQUENCE [LARGE SCALE GENOMIC DNA]</scope>
    <source>
        <strain evidence="1 2">93-210</strain>
    </source>
</reference>
<keyword evidence="2" id="KW-1185">Reference proteome</keyword>
<accession>A0ACC0EIA9</accession>
<organism evidence="1 2">
    <name type="scientific">Puccinia striiformis f. sp. tritici</name>
    <dbReference type="NCBI Taxonomy" id="168172"/>
    <lineage>
        <taxon>Eukaryota</taxon>
        <taxon>Fungi</taxon>
        <taxon>Dikarya</taxon>
        <taxon>Basidiomycota</taxon>
        <taxon>Pucciniomycotina</taxon>
        <taxon>Pucciniomycetes</taxon>
        <taxon>Pucciniales</taxon>
        <taxon>Pucciniaceae</taxon>
        <taxon>Puccinia</taxon>
    </lineage>
</organism>
<comment type="caution">
    <text evidence="1">The sequence shown here is derived from an EMBL/GenBank/DDBJ whole genome shotgun (WGS) entry which is preliminary data.</text>
</comment>
<evidence type="ECO:0000313" key="2">
    <source>
        <dbReference type="Proteomes" id="UP001060170"/>
    </source>
</evidence>
<reference evidence="2" key="1">
    <citation type="journal article" date="2018" name="BMC Genomics">
        <title>Genomic insights into host adaptation between the wheat stripe rust pathogen (Puccinia striiformis f. sp. tritici) and the barley stripe rust pathogen (Puccinia striiformis f. sp. hordei).</title>
        <authorList>
            <person name="Xia C."/>
            <person name="Wang M."/>
            <person name="Yin C."/>
            <person name="Cornejo O.E."/>
            <person name="Hulbert S.H."/>
            <person name="Chen X."/>
        </authorList>
    </citation>
    <scope>NUCLEOTIDE SEQUENCE [LARGE SCALE GENOMIC DNA]</scope>
    <source>
        <strain evidence="2">93-210</strain>
    </source>
</reference>
<reference evidence="2" key="2">
    <citation type="journal article" date="2018" name="Mol. Plant Microbe Interact.">
        <title>Genome sequence resources for the wheat stripe rust pathogen (Puccinia striiformis f. sp. tritici) and the barley stripe rust pathogen (Puccinia striiformis f. sp. hordei).</title>
        <authorList>
            <person name="Xia C."/>
            <person name="Wang M."/>
            <person name="Yin C."/>
            <person name="Cornejo O.E."/>
            <person name="Hulbert S.H."/>
            <person name="Chen X."/>
        </authorList>
    </citation>
    <scope>NUCLEOTIDE SEQUENCE [LARGE SCALE GENOMIC DNA]</scope>
    <source>
        <strain evidence="2">93-210</strain>
    </source>
</reference>
<gene>
    <name evidence="1" type="ORF">MJO28_004733</name>
</gene>
<proteinExistence type="predicted"/>
<dbReference type="Proteomes" id="UP001060170">
    <property type="component" value="Chromosome 5"/>
</dbReference>
<sequence>MSDSFEVTSPPSPEDSVTNFQEQITKKPFRSNRIAPFDAAPASSLHQHCYNYHHHHACPQERTGNNDSFLRSDLRDAY</sequence>
<protein>
    <submittedName>
        <fullName evidence="1">Uncharacterized protein</fullName>
    </submittedName>
</protein>
<name>A0ACC0EIA9_9BASI</name>
<evidence type="ECO:0000313" key="1">
    <source>
        <dbReference type="EMBL" id="KAI7954333.1"/>
    </source>
</evidence>
<dbReference type="EMBL" id="CM045869">
    <property type="protein sequence ID" value="KAI7954333.1"/>
    <property type="molecule type" value="Genomic_DNA"/>
</dbReference>